<feature type="non-terminal residue" evidence="1">
    <location>
        <position position="75"/>
    </location>
</feature>
<evidence type="ECO:0008006" key="2">
    <source>
        <dbReference type="Google" id="ProtNLM"/>
    </source>
</evidence>
<dbReference type="AlphaFoldDB" id="X1FF90"/>
<organism evidence="1">
    <name type="scientific">marine sediment metagenome</name>
    <dbReference type="NCBI Taxonomy" id="412755"/>
    <lineage>
        <taxon>unclassified sequences</taxon>
        <taxon>metagenomes</taxon>
        <taxon>ecological metagenomes</taxon>
    </lineage>
</organism>
<name>X1FF90_9ZZZZ</name>
<accession>X1FF90</accession>
<gene>
    <name evidence="1" type="ORF">S03H2_11701</name>
</gene>
<protein>
    <recommendedName>
        <fullName evidence="2">FUZ/MON1/HPS1 first Longin domain-containing protein</fullName>
    </recommendedName>
</protein>
<proteinExistence type="predicted"/>
<dbReference type="EMBL" id="BARU01005962">
    <property type="protein sequence ID" value="GAH43637.1"/>
    <property type="molecule type" value="Genomic_DNA"/>
</dbReference>
<evidence type="ECO:0000313" key="1">
    <source>
        <dbReference type="EMBL" id="GAH43637.1"/>
    </source>
</evidence>
<sequence>MYLPRILIDIWILTDNGIVLYSKVSDQKVNPQLFGALMSALNKFAEKLTDGGISNFEMADLRFVIIKRRRFLFIA</sequence>
<reference evidence="1" key="1">
    <citation type="journal article" date="2014" name="Front. Microbiol.">
        <title>High frequency of phylogenetically diverse reductive dehalogenase-homologous genes in deep subseafloor sedimentary metagenomes.</title>
        <authorList>
            <person name="Kawai M."/>
            <person name="Futagami T."/>
            <person name="Toyoda A."/>
            <person name="Takaki Y."/>
            <person name="Nishi S."/>
            <person name="Hori S."/>
            <person name="Arai W."/>
            <person name="Tsubouchi T."/>
            <person name="Morono Y."/>
            <person name="Uchiyama I."/>
            <person name="Ito T."/>
            <person name="Fujiyama A."/>
            <person name="Inagaki F."/>
            <person name="Takami H."/>
        </authorList>
    </citation>
    <scope>NUCLEOTIDE SEQUENCE</scope>
    <source>
        <strain evidence="1">Expedition CK06-06</strain>
    </source>
</reference>
<comment type="caution">
    <text evidence="1">The sequence shown here is derived from an EMBL/GenBank/DDBJ whole genome shotgun (WGS) entry which is preliminary data.</text>
</comment>